<evidence type="ECO:0000256" key="9">
    <source>
        <dbReference type="ARBA" id="ARBA00022801"/>
    </source>
</evidence>
<keyword evidence="12" id="KW-0865">Zymogen</keyword>
<keyword evidence="9" id="KW-0378">Hydrolase</keyword>
<keyword evidence="6" id="KW-0645">Protease</keyword>
<dbReference type="PRINTS" id="PR00931">
    <property type="entry name" value="MICOLLPTASE"/>
</dbReference>
<evidence type="ECO:0000256" key="5">
    <source>
        <dbReference type="ARBA" id="ARBA00022525"/>
    </source>
</evidence>
<dbReference type="EMBL" id="JBHTAJ010000036">
    <property type="protein sequence ID" value="MFC7181796.1"/>
    <property type="molecule type" value="Genomic_DNA"/>
</dbReference>
<evidence type="ECO:0000256" key="10">
    <source>
        <dbReference type="ARBA" id="ARBA00022833"/>
    </source>
</evidence>
<evidence type="ECO:0000256" key="11">
    <source>
        <dbReference type="ARBA" id="ARBA00023049"/>
    </source>
</evidence>
<feature type="signal peptide" evidence="14">
    <location>
        <begin position="1"/>
        <end position="24"/>
    </location>
</feature>
<dbReference type="Gene3D" id="3.40.30.160">
    <property type="entry name" value="Collagenase ColT, N-terminal domain"/>
    <property type="match status" value="1"/>
</dbReference>
<comment type="caution">
    <text evidence="17">The sequence shown here is derived from an EMBL/GenBank/DDBJ whole genome shotgun (WGS) entry which is preliminary data.</text>
</comment>
<gene>
    <name evidence="17" type="ORF">ACFQMG_19785</name>
</gene>
<evidence type="ECO:0000256" key="12">
    <source>
        <dbReference type="ARBA" id="ARBA00023145"/>
    </source>
</evidence>
<dbReference type="PANTHER" id="PTHR13062">
    <property type="entry name" value="COLLAGENASE"/>
    <property type="match status" value="1"/>
</dbReference>
<dbReference type="RefSeq" id="WP_345705582.1">
    <property type="nucleotide sequence ID" value="NZ_BAABKV010000001.1"/>
</dbReference>
<evidence type="ECO:0000313" key="18">
    <source>
        <dbReference type="Proteomes" id="UP001596435"/>
    </source>
</evidence>
<keyword evidence="5" id="KW-0964">Secreted</keyword>
<comment type="subcellular location">
    <subcellularLocation>
        <location evidence="3">Secreted</location>
    </subcellularLocation>
</comment>
<evidence type="ECO:0000256" key="13">
    <source>
        <dbReference type="SAM" id="MobiDB-lite"/>
    </source>
</evidence>
<accession>A0ABW2G152</accession>
<name>A0ABW2G152_9ACTN</name>
<dbReference type="EC" id="3.4.24.3" evidence="4"/>
<evidence type="ECO:0000256" key="1">
    <source>
        <dbReference type="ARBA" id="ARBA00000424"/>
    </source>
</evidence>
<dbReference type="Gene3D" id="1.10.390.20">
    <property type="match status" value="1"/>
</dbReference>
<comment type="cofactor">
    <cofactor evidence="2">
        <name>Zn(2+)</name>
        <dbReference type="ChEBI" id="CHEBI:29105"/>
    </cofactor>
</comment>
<evidence type="ECO:0000256" key="3">
    <source>
        <dbReference type="ARBA" id="ARBA00004613"/>
    </source>
</evidence>
<evidence type="ECO:0000256" key="2">
    <source>
        <dbReference type="ARBA" id="ARBA00001947"/>
    </source>
</evidence>
<evidence type="ECO:0000256" key="6">
    <source>
        <dbReference type="ARBA" id="ARBA00022670"/>
    </source>
</evidence>
<feature type="region of interest" description="Disordered" evidence="13">
    <location>
        <begin position="30"/>
        <end position="50"/>
    </location>
</feature>
<protein>
    <recommendedName>
        <fullName evidence="4">microbial collagenase</fullName>
        <ecNumber evidence="4">3.4.24.3</ecNumber>
    </recommendedName>
</protein>
<evidence type="ECO:0000256" key="8">
    <source>
        <dbReference type="ARBA" id="ARBA00022729"/>
    </source>
</evidence>
<feature type="domain" description="Peptidase C-terminal archaeal/bacterial" evidence="15">
    <location>
        <begin position="661"/>
        <end position="728"/>
    </location>
</feature>
<keyword evidence="11" id="KW-0482">Metalloprotease</keyword>
<keyword evidence="10" id="KW-0862">Zinc</keyword>
<evidence type="ECO:0000259" key="15">
    <source>
        <dbReference type="Pfam" id="PF04151"/>
    </source>
</evidence>
<dbReference type="PANTHER" id="PTHR13062:SF9">
    <property type="entry name" value="MICROBIAL COLLAGENASE"/>
    <property type="match status" value="1"/>
</dbReference>
<evidence type="ECO:0000313" key="17">
    <source>
        <dbReference type="EMBL" id="MFC7181796.1"/>
    </source>
</evidence>
<comment type="catalytic activity">
    <reaction evidence="1">
        <text>Digestion of native collagen in the triple helical region at Xaa-|-Gly bonds. With synthetic peptides, a preference is shown for Gly at P3 and P1', Pro and Ala at P2 and P2', and hydroxyproline, Ala or Arg at P3'.</text>
        <dbReference type="EC" id="3.4.24.3"/>
    </reaction>
</comment>
<feature type="domain" description="Peptidase M9 collagenase N-terminal" evidence="16">
    <location>
        <begin position="88"/>
        <end position="269"/>
    </location>
</feature>
<dbReference type="Proteomes" id="UP001596435">
    <property type="component" value="Unassembled WGS sequence"/>
</dbReference>
<keyword evidence="18" id="KW-1185">Reference proteome</keyword>
<dbReference type="Pfam" id="PF04151">
    <property type="entry name" value="PPC"/>
    <property type="match status" value="1"/>
</dbReference>
<keyword evidence="7" id="KW-0479">Metal-binding</keyword>
<feature type="compositionally biased region" description="Low complexity" evidence="13">
    <location>
        <begin position="30"/>
        <end position="49"/>
    </location>
</feature>
<dbReference type="InterPro" id="IPR002169">
    <property type="entry name" value="Peptidase_M9A/M9B"/>
</dbReference>
<dbReference type="InterPro" id="IPR013661">
    <property type="entry name" value="Peptidase_M9_N_dom"/>
</dbReference>
<proteinExistence type="predicted"/>
<sequence>MTRGLTLAVACCLALSLFSAHTRAAAASRPAPAAAPAHRGTAPQAAAATDSLVHQGSSDLAARAPHTPVDHPARPAAALARPAAAAACAVGDFTGRTGSALVQQIRAASVDCVNSLFTLTGTDGYGAFREAQMVTVADALRDVSAAYPGDDSTSATQLVLYLRAGYYVQWYHPADVGTYGSTLQSAIRGALDAFYAAPHSRDVTEANGRTLAEAVTLIDSAAENARYLSVVIRLLSGYSSAYDASGSMVAAVNNTYTVLWRGHQSADFVTAVRADHSVLDALSNFAITNDALLGTAQGYLTSNAGRELARFLQYADLQPVVRPLVQNLLGRSAMTGRTAQLWMGMAEMADGYDQADCAGYGTCDLAARVKAAVLTTTSTCSPSIRILAQQMSAAELAATCTSLTGQDAYVHGIVRDSGPVADDRNTTIEVCVFDSSTDYQTYAGVIYGIDTNNGGIYLEGDPSTAGNQPRFVAYEAEWLRPAFQIWNLNHEYTHYLDGRFDMAGDFSAGQTTPTVWWVEGFAEYVSYSYRGVDYTDAMTQAGRHTYALSTLFDTTYDNADQTRVYNWGYLAVRYMLQSHRGDMDAVLAKYRTGDWNGARSYLKTTIGTRYDADFATWLTACSGGTCGSLPPADECTAADTRRLDNGCRRSGLAATTGNYSYLYLWVPAGTARLTVTSSGGTGNADLYWSGTGWATTGSYGARSTAAGNTESLTVANPPAGWNYVSLYAQQGFTGAAVTTSF</sequence>
<dbReference type="Pfam" id="PF01752">
    <property type="entry name" value="Peptidase_M9"/>
    <property type="match status" value="1"/>
</dbReference>
<organism evidence="17 18">
    <name type="scientific">Kitasatospora paranensis</name>
    <dbReference type="NCBI Taxonomy" id="258053"/>
    <lineage>
        <taxon>Bacteria</taxon>
        <taxon>Bacillati</taxon>
        <taxon>Actinomycetota</taxon>
        <taxon>Actinomycetes</taxon>
        <taxon>Kitasatosporales</taxon>
        <taxon>Streptomycetaceae</taxon>
        <taxon>Kitasatospora</taxon>
    </lineage>
</organism>
<feature type="chain" id="PRO_5045928814" description="microbial collagenase" evidence="14">
    <location>
        <begin position="25"/>
        <end position="741"/>
    </location>
</feature>
<dbReference type="InterPro" id="IPR007280">
    <property type="entry name" value="Peptidase_C_arc/bac"/>
</dbReference>
<dbReference type="Pfam" id="PF08453">
    <property type="entry name" value="Peptidase_M9_N"/>
    <property type="match status" value="1"/>
</dbReference>
<reference evidence="18" key="1">
    <citation type="journal article" date="2019" name="Int. J. Syst. Evol. Microbiol.">
        <title>The Global Catalogue of Microorganisms (GCM) 10K type strain sequencing project: providing services to taxonomists for standard genome sequencing and annotation.</title>
        <authorList>
            <consortium name="The Broad Institute Genomics Platform"/>
            <consortium name="The Broad Institute Genome Sequencing Center for Infectious Disease"/>
            <person name="Wu L."/>
            <person name="Ma J."/>
        </authorList>
    </citation>
    <scope>NUCLEOTIDE SEQUENCE [LARGE SCALE GENOMIC DNA]</scope>
    <source>
        <strain evidence="18">CGMCC 1.12859</strain>
    </source>
</reference>
<evidence type="ECO:0000256" key="7">
    <source>
        <dbReference type="ARBA" id="ARBA00022723"/>
    </source>
</evidence>
<evidence type="ECO:0000256" key="14">
    <source>
        <dbReference type="SAM" id="SignalP"/>
    </source>
</evidence>
<evidence type="ECO:0000256" key="4">
    <source>
        <dbReference type="ARBA" id="ARBA00012653"/>
    </source>
</evidence>
<evidence type="ECO:0000259" key="16">
    <source>
        <dbReference type="Pfam" id="PF08453"/>
    </source>
</evidence>
<dbReference type="Gene3D" id="2.60.120.380">
    <property type="match status" value="1"/>
</dbReference>
<keyword evidence="8 14" id="KW-0732">Signal</keyword>